<dbReference type="InterPro" id="IPR022324">
    <property type="entry name" value="Bacilysin_exporter_BacE_put"/>
</dbReference>
<dbReference type="EMBL" id="AZGF01000010">
    <property type="protein sequence ID" value="KRM12158.1"/>
    <property type="molecule type" value="Genomic_DNA"/>
</dbReference>
<evidence type="ECO:0000256" key="5">
    <source>
        <dbReference type="ARBA" id="ARBA00022989"/>
    </source>
</evidence>
<feature type="transmembrane region" description="Helical" evidence="7">
    <location>
        <begin position="12"/>
        <end position="30"/>
    </location>
</feature>
<dbReference type="AlphaFoldDB" id="A0A0R1W2Z9"/>
<sequence>MSQTKEIKMKWVVLANFFNNAGAAFLWPLTTVYMHNYLHQTLATAGVVLFIMSCAMIIGNYLGGWLFDHWQPYKTALASVSVATTAVILLIFFHSWPIFAILLVVIGFGDGANITVINAYAASLKNRNSRYVFNILYMALNLGVVVGTLLVGFLLSLGVTVVFSVTSLCYVAFLILILCTFNVKVSRDTSKSVTGSNKTHPQVIKFVWTICLVIVATYLSYALWKSVMAVHMTNMHIPFYAYSLLWTMNGFLILFGQPLVNKLAPYLKLTRQVEVGVLIFAVSFFILIFAHTFAFFIVDFIILTVGEMLGLPGMPALIDQVTDPSETGKYQGMANMGISVGRAIGPLYGGIIIDHGSYSLLFVSVSALMVVSLILMTYSAKRVRSLE</sequence>
<dbReference type="Proteomes" id="UP000051820">
    <property type="component" value="Unassembled WGS sequence"/>
</dbReference>
<comment type="subcellular location">
    <subcellularLocation>
        <location evidence="1">Cell membrane</location>
        <topology evidence="1">Multi-pass membrane protein</topology>
    </subcellularLocation>
</comment>
<dbReference type="InterPro" id="IPR020846">
    <property type="entry name" value="MFS_dom"/>
</dbReference>
<comment type="caution">
    <text evidence="9">The sequence shown here is derived from an EMBL/GenBank/DDBJ whole genome shotgun (WGS) entry which is preliminary data.</text>
</comment>
<dbReference type="PATRIC" id="fig|1423807.3.peg.235"/>
<feature type="transmembrane region" description="Helical" evidence="7">
    <location>
        <begin position="358"/>
        <end position="378"/>
    </location>
</feature>
<evidence type="ECO:0000256" key="3">
    <source>
        <dbReference type="ARBA" id="ARBA00022475"/>
    </source>
</evidence>
<feature type="transmembrane region" description="Helical" evidence="7">
    <location>
        <begin position="75"/>
        <end position="93"/>
    </location>
</feature>
<feature type="domain" description="Major facilitator superfamily (MFS) profile" evidence="8">
    <location>
        <begin position="8"/>
        <end position="384"/>
    </location>
</feature>
<dbReference type="RefSeq" id="WP_010621372.1">
    <property type="nucleotide sequence ID" value="NZ_AZGF01000010.1"/>
</dbReference>
<dbReference type="PROSITE" id="PS50850">
    <property type="entry name" value="MFS"/>
    <property type="match status" value="1"/>
</dbReference>
<keyword evidence="4 7" id="KW-0812">Transmembrane</keyword>
<dbReference type="InterPro" id="IPR011701">
    <property type="entry name" value="MFS"/>
</dbReference>
<dbReference type="Gene3D" id="1.20.1250.20">
    <property type="entry name" value="MFS general substrate transporter like domains"/>
    <property type="match status" value="2"/>
</dbReference>
<dbReference type="OrthoDB" id="3268460at2"/>
<dbReference type="SUPFAM" id="SSF103473">
    <property type="entry name" value="MFS general substrate transporter"/>
    <property type="match status" value="1"/>
</dbReference>
<keyword evidence="6 7" id="KW-0472">Membrane</keyword>
<dbReference type="Pfam" id="PF07690">
    <property type="entry name" value="MFS_1"/>
    <property type="match status" value="1"/>
</dbReference>
<evidence type="ECO:0000313" key="9">
    <source>
        <dbReference type="EMBL" id="KRM12158.1"/>
    </source>
</evidence>
<reference evidence="9 10" key="1">
    <citation type="journal article" date="2015" name="Genome Announc.">
        <title>Expanding the biotechnology potential of lactobacilli through comparative genomics of 213 strains and associated genera.</title>
        <authorList>
            <person name="Sun Z."/>
            <person name="Harris H.M."/>
            <person name="McCann A."/>
            <person name="Guo C."/>
            <person name="Argimon S."/>
            <person name="Zhang W."/>
            <person name="Yang X."/>
            <person name="Jeffery I.B."/>
            <person name="Cooney J.C."/>
            <person name="Kagawa T.F."/>
            <person name="Liu W."/>
            <person name="Song Y."/>
            <person name="Salvetti E."/>
            <person name="Wrobel A."/>
            <person name="Rasinkangas P."/>
            <person name="Parkhill J."/>
            <person name="Rea M.C."/>
            <person name="O'Sullivan O."/>
            <person name="Ritari J."/>
            <person name="Douillard F.P."/>
            <person name="Paul Ross R."/>
            <person name="Yang R."/>
            <person name="Briner A.E."/>
            <person name="Felis G.E."/>
            <person name="de Vos W.M."/>
            <person name="Barrangou R."/>
            <person name="Klaenhammer T.R."/>
            <person name="Caufield P.W."/>
            <person name="Cui Y."/>
            <person name="Zhang H."/>
            <person name="O'Toole P.W."/>
        </authorList>
    </citation>
    <scope>NUCLEOTIDE SEQUENCE [LARGE SCALE GENOMIC DNA]</scope>
    <source>
        <strain evidence="9 10">DSM 5007</strain>
    </source>
</reference>
<evidence type="ECO:0000313" key="10">
    <source>
        <dbReference type="Proteomes" id="UP000051820"/>
    </source>
</evidence>
<feature type="transmembrane region" description="Helical" evidence="7">
    <location>
        <begin position="239"/>
        <end position="256"/>
    </location>
</feature>
<dbReference type="STRING" id="1423807.FD16_GL000233"/>
<feature type="transmembrane region" description="Helical" evidence="7">
    <location>
        <begin position="42"/>
        <end position="63"/>
    </location>
</feature>
<dbReference type="GO" id="GO:0005886">
    <property type="term" value="C:plasma membrane"/>
    <property type="evidence" value="ECO:0007669"/>
    <property type="project" value="UniProtKB-SubCell"/>
</dbReference>
<keyword evidence="10" id="KW-1185">Reference proteome</keyword>
<dbReference type="PANTHER" id="PTHR23517:SF10">
    <property type="entry name" value="MAJOR FACILITATOR SUPERFAMILY (MFS) PROFILE DOMAIN-CONTAINING PROTEIN"/>
    <property type="match status" value="1"/>
</dbReference>
<keyword evidence="3" id="KW-1003">Cell membrane</keyword>
<evidence type="ECO:0000256" key="6">
    <source>
        <dbReference type="ARBA" id="ARBA00023136"/>
    </source>
</evidence>
<dbReference type="InterPro" id="IPR050171">
    <property type="entry name" value="MFS_Transporters"/>
</dbReference>
<dbReference type="PANTHER" id="PTHR23517">
    <property type="entry name" value="RESISTANCE PROTEIN MDTM, PUTATIVE-RELATED-RELATED"/>
    <property type="match status" value="1"/>
</dbReference>
<dbReference type="InterPro" id="IPR036259">
    <property type="entry name" value="MFS_trans_sf"/>
</dbReference>
<dbReference type="CDD" id="cd17329">
    <property type="entry name" value="MFS_MdtH_MDR_like"/>
    <property type="match status" value="1"/>
</dbReference>
<dbReference type="GO" id="GO:0022857">
    <property type="term" value="F:transmembrane transporter activity"/>
    <property type="evidence" value="ECO:0007669"/>
    <property type="project" value="InterPro"/>
</dbReference>
<evidence type="ECO:0000256" key="1">
    <source>
        <dbReference type="ARBA" id="ARBA00004651"/>
    </source>
</evidence>
<dbReference type="PRINTS" id="PR01988">
    <property type="entry name" value="EXPORTERBACE"/>
</dbReference>
<feature type="transmembrane region" description="Helical" evidence="7">
    <location>
        <begin position="203"/>
        <end position="224"/>
    </location>
</feature>
<name>A0A0R1W2Z9_9LACO</name>
<gene>
    <name evidence="9" type="ORF">FD16_GL000233</name>
</gene>
<organism evidence="9 10">
    <name type="scientific">Paucilactobacillus suebicus DSM 5007 = KCTC 3549</name>
    <dbReference type="NCBI Taxonomy" id="1423807"/>
    <lineage>
        <taxon>Bacteria</taxon>
        <taxon>Bacillati</taxon>
        <taxon>Bacillota</taxon>
        <taxon>Bacilli</taxon>
        <taxon>Lactobacillales</taxon>
        <taxon>Lactobacillaceae</taxon>
        <taxon>Paucilactobacillus</taxon>
    </lineage>
</organism>
<evidence type="ECO:0000256" key="2">
    <source>
        <dbReference type="ARBA" id="ARBA00022448"/>
    </source>
</evidence>
<evidence type="ECO:0000256" key="7">
    <source>
        <dbReference type="SAM" id="Phobius"/>
    </source>
</evidence>
<feature type="transmembrane region" description="Helical" evidence="7">
    <location>
        <begin position="132"/>
        <end position="155"/>
    </location>
</feature>
<keyword evidence="5 7" id="KW-1133">Transmembrane helix</keyword>
<proteinExistence type="predicted"/>
<feature type="transmembrane region" description="Helical" evidence="7">
    <location>
        <begin position="161"/>
        <end position="183"/>
    </location>
</feature>
<evidence type="ECO:0000256" key="4">
    <source>
        <dbReference type="ARBA" id="ARBA00022692"/>
    </source>
</evidence>
<protein>
    <submittedName>
        <fullName evidence="9">Major facilitator transporter</fullName>
    </submittedName>
</protein>
<accession>A0A0R1W2Z9</accession>
<evidence type="ECO:0000259" key="8">
    <source>
        <dbReference type="PROSITE" id="PS50850"/>
    </source>
</evidence>
<keyword evidence="2" id="KW-0813">Transport</keyword>
<dbReference type="eggNOG" id="COG2814">
    <property type="taxonomic scope" value="Bacteria"/>
</dbReference>
<feature type="transmembrane region" description="Helical" evidence="7">
    <location>
        <begin position="277"/>
        <end position="305"/>
    </location>
</feature>
<feature type="transmembrane region" description="Helical" evidence="7">
    <location>
        <begin position="99"/>
        <end position="120"/>
    </location>
</feature>